<feature type="transmembrane region" description="Helical" evidence="1">
    <location>
        <begin position="49"/>
        <end position="72"/>
    </location>
</feature>
<name>A0A8H6X5D3_9AGAR</name>
<keyword evidence="3" id="KW-1185">Reference proteome</keyword>
<sequence length="320" mass="35518">MSSDDAELFAFRDVYLNITLVQALGNGIYFVIFFLALYAMIFKRKTHKLLFIVVILMYIFAAIQTGVHWAIIRNAFVTHGTSPEDTVNYLSQPSFTMIVLPATLLVANTFLADCVLIFRCYAVWNHDWRVIVLPTMSTIGGTVLGILTVVETGNFVKYGGDSNAFVDYARPYFSMCLVTTLLATVLIVFRILWLTRDHTSAAFSGYRAVIEMVVESALLYSITLVVYIVLLFGPDTSNNDGYAQAILIQMTGIAPTLIVARVSFGLARPSSSWQRTSKTAHSKFASSATVTKQIHFSANEDVESRSEIDSAVELKEQHSA</sequence>
<evidence type="ECO:0000313" key="3">
    <source>
        <dbReference type="Proteomes" id="UP000620124"/>
    </source>
</evidence>
<gene>
    <name evidence="2" type="ORF">MVEN_02282700</name>
</gene>
<protein>
    <submittedName>
        <fullName evidence="2">Uncharacterized protein</fullName>
    </submittedName>
</protein>
<organism evidence="2 3">
    <name type="scientific">Mycena venus</name>
    <dbReference type="NCBI Taxonomy" id="2733690"/>
    <lineage>
        <taxon>Eukaryota</taxon>
        <taxon>Fungi</taxon>
        <taxon>Dikarya</taxon>
        <taxon>Basidiomycota</taxon>
        <taxon>Agaricomycotina</taxon>
        <taxon>Agaricomycetes</taxon>
        <taxon>Agaricomycetidae</taxon>
        <taxon>Agaricales</taxon>
        <taxon>Marasmiineae</taxon>
        <taxon>Mycenaceae</taxon>
        <taxon>Mycena</taxon>
    </lineage>
</organism>
<reference evidence="2" key="1">
    <citation type="submission" date="2020-05" db="EMBL/GenBank/DDBJ databases">
        <title>Mycena genomes resolve the evolution of fungal bioluminescence.</title>
        <authorList>
            <person name="Tsai I.J."/>
        </authorList>
    </citation>
    <scope>NUCLEOTIDE SEQUENCE</scope>
    <source>
        <strain evidence="2">CCC161011</strain>
    </source>
</reference>
<feature type="transmembrane region" description="Helical" evidence="1">
    <location>
        <begin position="213"/>
        <end position="233"/>
    </location>
</feature>
<feature type="transmembrane region" description="Helical" evidence="1">
    <location>
        <begin position="130"/>
        <end position="150"/>
    </location>
</feature>
<dbReference type="EMBL" id="JACAZI010000026">
    <property type="protein sequence ID" value="KAF7334529.1"/>
    <property type="molecule type" value="Genomic_DNA"/>
</dbReference>
<feature type="transmembrane region" description="Helical" evidence="1">
    <location>
        <begin position="245"/>
        <end position="267"/>
    </location>
</feature>
<evidence type="ECO:0000256" key="1">
    <source>
        <dbReference type="SAM" id="Phobius"/>
    </source>
</evidence>
<keyword evidence="1" id="KW-0812">Transmembrane</keyword>
<feature type="transmembrane region" description="Helical" evidence="1">
    <location>
        <begin position="92"/>
        <end position="118"/>
    </location>
</feature>
<proteinExistence type="predicted"/>
<feature type="transmembrane region" description="Helical" evidence="1">
    <location>
        <begin position="20"/>
        <end position="42"/>
    </location>
</feature>
<feature type="transmembrane region" description="Helical" evidence="1">
    <location>
        <begin position="170"/>
        <end position="193"/>
    </location>
</feature>
<dbReference type="Proteomes" id="UP000620124">
    <property type="component" value="Unassembled WGS sequence"/>
</dbReference>
<evidence type="ECO:0000313" key="2">
    <source>
        <dbReference type="EMBL" id="KAF7334529.1"/>
    </source>
</evidence>
<dbReference type="AlphaFoldDB" id="A0A8H6X5D3"/>
<comment type="caution">
    <text evidence="2">The sequence shown here is derived from an EMBL/GenBank/DDBJ whole genome shotgun (WGS) entry which is preliminary data.</text>
</comment>
<keyword evidence="1" id="KW-0472">Membrane</keyword>
<accession>A0A8H6X5D3</accession>
<keyword evidence="1" id="KW-1133">Transmembrane helix</keyword>
<dbReference type="OrthoDB" id="3265004at2759"/>